<dbReference type="GO" id="GO:0005829">
    <property type="term" value="C:cytosol"/>
    <property type="evidence" value="ECO:0007669"/>
    <property type="project" value="TreeGrafter"/>
</dbReference>
<dbReference type="Pfam" id="PF13481">
    <property type="entry name" value="AAA_25"/>
    <property type="match status" value="1"/>
</dbReference>
<evidence type="ECO:0000256" key="13">
    <source>
        <dbReference type="RuleBase" id="RU003555"/>
    </source>
</evidence>
<sequence length="449" mass="47283">MSNLVYVCSSCQARSPKWSGRCLSCGAWGSLREEIEDKGKKAPWSAVAPAETIGLATLPTAGEARLATGQGEIDRVFGGGFVPGAVALIAGEPGIGKSTLVLEIAGFLGPDHPQLYVSGEESARQVKDRLDRLPGDFRGLRFLAETSIEKIISTLAASQPALAIIDSVQTMAVAAVPSEPGNIVQIRAVTAELVAIAKKTGLVVLLIGHVTKDGQAAGPKSLEHMVDTVIYLEEEKSRGFRILRAAKNRFGSTNEIGIFTMTGRGFEAVPNPSSAFIHERAESQPGSVISAIMEGTRPFLAEIQALTTKTVFGWPQRKAAGLDVNRLQILAAVLHKRADINLANQDVIVNLAGGLKAADPALDLAICLAVISSLLNQPLGRRTMAVGEVGLGGEIRPPGKLKARLREAAKLGYTAAIVPAGDYGQTGLKIIAVDKLADLVPKIFTPPSK</sequence>
<dbReference type="GO" id="GO:0008270">
    <property type="term" value="F:zinc ion binding"/>
    <property type="evidence" value="ECO:0007669"/>
    <property type="project" value="UniProtKB-KW"/>
</dbReference>
<evidence type="ECO:0000256" key="2">
    <source>
        <dbReference type="ARBA" id="ARBA00022741"/>
    </source>
</evidence>
<comment type="caution">
    <text evidence="15">The sequence shown here is derived from an EMBL/GenBank/DDBJ whole genome shotgun (WGS) entry which is preliminary data.</text>
</comment>
<dbReference type="InterPro" id="IPR027417">
    <property type="entry name" value="P-loop_NTPase"/>
</dbReference>
<feature type="region of interest" description="Lon-protease-like" evidence="11">
    <location>
        <begin position="346"/>
        <end position="449"/>
    </location>
</feature>
<protein>
    <recommendedName>
        <fullName evidence="11 12">DNA repair protein RadA</fullName>
    </recommendedName>
</protein>
<evidence type="ECO:0000256" key="9">
    <source>
        <dbReference type="ARBA" id="ARBA00023125"/>
    </source>
</evidence>
<dbReference type="InterPro" id="IPR003593">
    <property type="entry name" value="AAA+_ATPase"/>
</dbReference>
<feature type="domain" description="RecA family profile 1" evidence="14">
    <location>
        <begin position="62"/>
        <end position="210"/>
    </location>
</feature>
<feature type="binding site" evidence="11">
    <location>
        <begin position="91"/>
        <end position="98"/>
    </location>
    <ligand>
        <name>ATP</name>
        <dbReference type="ChEBI" id="CHEBI:30616"/>
    </ligand>
</feature>
<feature type="short sequence motif" description="RadA KNRFG motif" evidence="11">
    <location>
        <begin position="247"/>
        <end position="251"/>
    </location>
</feature>
<comment type="domain">
    <text evidence="11">The middle region has homology to RecA with ATPase motifs including the RadA KNRFG motif, while the C-terminus is homologous to Lon protease.</text>
</comment>
<gene>
    <name evidence="11" type="primary">radA</name>
    <name evidence="15" type="ORF">COX22_01575</name>
</gene>
<evidence type="ECO:0000259" key="14">
    <source>
        <dbReference type="PROSITE" id="PS50162"/>
    </source>
</evidence>
<evidence type="ECO:0000256" key="1">
    <source>
        <dbReference type="ARBA" id="ARBA00022723"/>
    </source>
</evidence>
<name>A0A2G9ZLI2_9BACT</name>
<keyword evidence="9 11" id="KW-0238">DNA-binding</keyword>
<dbReference type="GO" id="GO:0003684">
    <property type="term" value="F:damaged DNA binding"/>
    <property type="evidence" value="ECO:0007669"/>
    <property type="project" value="InterPro"/>
</dbReference>
<organism evidence="15 16">
    <name type="scientific">Candidatus Falkowbacteria bacterium CG23_combo_of_CG06-09_8_20_14_all_49_15</name>
    <dbReference type="NCBI Taxonomy" id="1974572"/>
    <lineage>
        <taxon>Bacteria</taxon>
        <taxon>Candidatus Falkowiibacteriota</taxon>
    </lineage>
</organism>
<keyword evidence="2 11" id="KW-0547">Nucleotide-binding</keyword>
<dbReference type="InterPro" id="IPR014721">
    <property type="entry name" value="Ribsml_uS5_D2-typ_fold_subgr"/>
</dbReference>
<dbReference type="GO" id="GO:0140664">
    <property type="term" value="F:ATP-dependent DNA damage sensor activity"/>
    <property type="evidence" value="ECO:0007669"/>
    <property type="project" value="InterPro"/>
</dbReference>
<dbReference type="Pfam" id="PF13541">
    <property type="entry name" value="ChlI"/>
    <property type="match status" value="1"/>
</dbReference>
<dbReference type="HAMAP" id="MF_01498">
    <property type="entry name" value="RadA_bact"/>
    <property type="match status" value="1"/>
</dbReference>
<evidence type="ECO:0000256" key="12">
    <source>
        <dbReference type="NCBIfam" id="TIGR00416"/>
    </source>
</evidence>
<dbReference type="SUPFAM" id="SSF54211">
    <property type="entry name" value="Ribosomal protein S5 domain 2-like"/>
    <property type="match status" value="1"/>
</dbReference>
<dbReference type="InterPro" id="IPR020568">
    <property type="entry name" value="Ribosomal_Su5_D2-typ_SF"/>
</dbReference>
<dbReference type="GO" id="GO:0016787">
    <property type="term" value="F:hydrolase activity"/>
    <property type="evidence" value="ECO:0007669"/>
    <property type="project" value="UniProtKB-KW"/>
</dbReference>
<dbReference type="PANTHER" id="PTHR32472:SF10">
    <property type="entry name" value="DNA REPAIR PROTEIN RADA-LIKE PROTEIN"/>
    <property type="match status" value="1"/>
</dbReference>
<dbReference type="PROSITE" id="PS50162">
    <property type="entry name" value="RECA_2"/>
    <property type="match status" value="1"/>
</dbReference>
<keyword evidence="8 11" id="KW-0346">Stress response</keyword>
<dbReference type="SMART" id="SM00382">
    <property type="entry name" value="AAA"/>
    <property type="match status" value="1"/>
</dbReference>
<dbReference type="Pfam" id="PF18073">
    <property type="entry name" value="Zn_ribbon_LapB"/>
    <property type="match status" value="1"/>
</dbReference>
<evidence type="ECO:0000313" key="16">
    <source>
        <dbReference type="Proteomes" id="UP000230729"/>
    </source>
</evidence>
<dbReference type="Proteomes" id="UP000230729">
    <property type="component" value="Unassembled WGS sequence"/>
</dbReference>
<keyword evidence="10 11" id="KW-0234">DNA repair</keyword>
<dbReference type="GO" id="GO:0000725">
    <property type="term" value="P:recombinational repair"/>
    <property type="evidence" value="ECO:0007669"/>
    <property type="project" value="UniProtKB-UniRule"/>
</dbReference>
<reference evidence="15 16" key="1">
    <citation type="submission" date="2017-09" db="EMBL/GenBank/DDBJ databases">
        <title>Depth-based differentiation of microbial function through sediment-hosted aquifers and enrichment of novel symbionts in the deep terrestrial subsurface.</title>
        <authorList>
            <person name="Probst A.J."/>
            <person name="Ladd B."/>
            <person name="Jarett J.K."/>
            <person name="Geller-Mcgrath D.E."/>
            <person name="Sieber C.M."/>
            <person name="Emerson J.B."/>
            <person name="Anantharaman K."/>
            <person name="Thomas B.C."/>
            <person name="Malmstrom R."/>
            <person name="Stieglmeier M."/>
            <person name="Klingl A."/>
            <person name="Woyke T."/>
            <person name="Ryan C.M."/>
            <person name="Banfield J.F."/>
        </authorList>
    </citation>
    <scope>NUCLEOTIDE SEQUENCE [LARGE SCALE GENOMIC DNA]</scope>
    <source>
        <strain evidence="15">CG23_combo_of_CG06-09_8_20_14_all_49_15</strain>
    </source>
</reference>
<dbReference type="PRINTS" id="PR01874">
    <property type="entry name" value="DNAREPAIRADA"/>
</dbReference>
<dbReference type="Gene3D" id="3.40.50.300">
    <property type="entry name" value="P-loop containing nucleotide triphosphate hydrolases"/>
    <property type="match status" value="1"/>
</dbReference>
<dbReference type="SUPFAM" id="SSF52540">
    <property type="entry name" value="P-loop containing nucleoside triphosphate hydrolases"/>
    <property type="match status" value="1"/>
</dbReference>
<evidence type="ECO:0000256" key="5">
    <source>
        <dbReference type="ARBA" id="ARBA00022801"/>
    </source>
</evidence>
<dbReference type="InterPro" id="IPR041166">
    <property type="entry name" value="Rubredoxin_2"/>
</dbReference>
<evidence type="ECO:0000256" key="11">
    <source>
        <dbReference type="HAMAP-Rule" id="MF_01498"/>
    </source>
</evidence>
<evidence type="ECO:0000256" key="10">
    <source>
        <dbReference type="ARBA" id="ARBA00023204"/>
    </source>
</evidence>
<evidence type="ECO:0000256" key="7">
    <source>
        <dbReference type="ARBA" id="ARBA00022840"/>
    </source>
</evidence>
<keyword evidence="5" id="KW-0378">Hydrolase</keyword>
<dbReference type="PANTHER" id="PTHR32472">
    <property type="entry name" value="DNA REPAIR PROTEIN RADA"/>
    <property type="match status" value="1"/>
</dbReference>
<evidence type="ECO:0000256" key="8">
    <source>
        <dbReference type="ARBA" id="ARBA00023016"/>
    </source>
</evidence>
<evidence type="ECO:0000256" key="6">
    <source>
        <dbReference type="ARBA" id="ARBA00022833"/>
    </source>
</evidence>
<evidence type="ECO:0000313" key="15">
    <source>
        <dbReference type="EMBL" id="PIP33961.1"/>
    </source>
</evidence>
<keyword evidence="7 11" id="KW-0067">ATP-binding</keyword>
<dbReference type="GO" id="GO:0005524">
    <property type="term" value="F:ATP binding"/>
    <property type="evidence" value="ECO:0007669"/>
    <property type="project" value="UniProtKB-UniRule"/>
</dbReference>
<dbReference type="AlphaFoldDB" id="A0A2G9ZLI2"/>
<dbReference type="Gene3D" id="3.30.230.10">
    <property type="match status" value="1"/>
</dbReference>
<accession>A0A2G9ZLI2</accession>
<evidence type="ECO:0000256" key="3">
    <source>
        <dbReference type="ARBA" id="ARBA00022763"/>
    </source>
</evidence>
<comment type="similarity">
    <text evidence="11 13">Belongs to the RecA family. RadA subfamily.</text>
</comment>
<dbReference type="NCBIfam" id="TIGR00416">
    <property type="entry name" value="sms"/>
    <property type="match status" value="1"/>
</dbReference>
<evidence type="ECO:0000256" key="4">
    <source>
        <dbReference type="ARBA" id="ARBA00022771"/>
    </source>
</evidence>
<keyword evidence="6 13" id="KW-0862">Zinc</keyword>
<comment type="function">
    <text evidence="11">Plays a role in repairing double-strand DNA breaks, probably involving stabilizing or processing branched DNA or blocked replication forks.</text>
</comment>
<keyword evidence="3 11" id="KW-0227">DNA damage</keyword>
<dbReference type="InterPro" id="IPR020588">
    <property type="entry name" value="RecA_ATP-bd"/>
</dbReference>
<keyword evidence="1 11" id="KW-0479">Metal-binding</keyword>
<dbReference type="EMBL" id="PCSD01000032">
    <property type="protein sequence ID" value="PIP33961.1"/>
    <property type="molecule type" value="Genomic_DNA"/>
</dbReference>
<dbReference type="InterPro" id="IPR004504">
    <property type="entry name" value="DNA_repair_RadA"/>
</dbReference>
<keyword evidence="4 13" id="KW-0863">Zinc-finger</keyword>
<proteinExistence type="inferred from homology"/>
<comment type="function">
    <text evidence="13">DNA-dependent ATPase involved in processing of recombination intermediates, plays a role in repairing DNA breaks. Stimulates the branch migration of RecA-mediated strand transfer reactions, allowing the 3' invading strand to extend heteroduplex DNA faster. Binds ssDNA in the presence of ADP but not other nucleotides, has ATPase activity that is stimulated by ssDNA and various branched DNA structures, but inhibited by SSB. Does not have RecA's homology-searching function.</text>
</comment>